<dbReference type="OrthoDB" id="10395569at2759"/>
<dbReference type="GeneID" id="19149520"/>
<name>W6XYG6_COCC2</name>
<proteinExistence type="predicted"/>
<dbReference type="HOGENOM" id="CLU_2372478_0_0_1"/>
<evidence type="ECO:0000313" key="3">
    <source>
        <dbReference type="Proteomes" id="UP000053841"/>
    </source>
</evidence>
<feature type="region of interest" description="Disordered" evidence="1">
    <location>
        <begin position="73"/>
        <end position="95"/>
    </location>
</feature>
<protein>
    <submittedName>
        <fullName evidence="2">Uncharacterized protein</fullName>
    </submittedName>
</protein>
<dbReference type="AlphaFoldDB" id="W6XYG6"/>
<gene>
    <name evidence="2" type="ORF">COCCADRAFT_41597</name>
</gene>
<organism evidence="2 3">
    <name type="scientific">Cochliobolus carbonum (strain 26-R-13)</name>
    <name type="common">Maize leaf spot fungus</name>
    <name type="synonym">Bipolaris zeicola</name>
    <dbReference type="NCBI Taxonomy" id="930089"/>
    <lineage>
        <taxon>Eukaryota</taxon>
        <taxon>Fungi</taxon>
        <taxon>Dikarya</taxon>
        <taxon>Ascomycota</taxon>
        <taxon>Pezizomycotina</taxon>
        <taxon>Dothideomycetes</taxon>
        <taxon>Pleosporomycetidae</taxon>
        <taxon>Pleosporales</taxon>
        <taxon>Pleosporineae</taxon>
        <taxon>Pleosporaceae</taxon>
        <taxon>Bipolaris</taxon>
    </lineage>
</organism>
<accession>W6XYG6</accession>
<dbReference type="Proteomes" id="UP000053841">
    <property type="component" value="Unassembled WGS sequence"/>
</dbReference>
<dbReference type="EMBL" id="KI964881">
    <property type="protein sequence ID" value="EUC27759.1"/>
    <property type="molecule type" value="Genomic_DNA"/>
</dbReference>
<sequence length="95" mass="10382">MGAGKTDVDSSRMCLSGNFFLYCVGIVYAHTYATAKPRLPPPNARVDMVSAQIDRGFLVYDIQLVDPHVASTHRGRALIHREKPRPSGHGTGTDD</sequence>
<reference evidence="2 3" key="1">
    <citation type="journal article" date="2013" name="PLoS Genet.">
        <title>Comparative genome structure, secondary metabolite, and effector coding capacity across Cochliobolus pathogens.</title>
        <authorList>
            <person name="Condon B.J."/>
            <person name="Leng Y."/>
            <person name="Wu D."/>
            <person name="Bushley K.E."/>
            <person name="Ohm R.A."/>
            <person name="Otillar R."/>
            <person name="Martin J."/>
            <person name="Schackwitz W."/>
            <person name="Grimwood J."/>
            <person name="MohdZainudin N."/>
            <person name="Xue C."/>
            <person name="Wang R."/>
            <person name="Manning V.A."/>
            <person name="Dhillon B."/>
            <person name="Tu Z.J."/>
            <person name="Steffenson B.J."/>
            <person name="Salamov A."/>
            <person name="Sun H."/>
            <person name="Lowry S."/>
            <person name="LaButti K."/>
            <person name="Han J."/>
            <person name="Copeland A."/>
            <person name="Lindquist E."/>
            <person name="Barry K."/>
            <person name="Schmutz J."/>
            <person name="Baker S.E."/>
            <person name="Ciuffetti L.M."/>
            <person name="Grigoriev I.V."/>
            <person name="Zhong S."/>
            <person name="Turgeon B.G."/>
        </authorList>
    </citation>
    <scope>NUCLEOTIDE SEQUENCE [LARGE SCALE GENOMIC DNA]</scope>
    <source>
        <strain evidence="2 3">26-R-13</strain>
    </source>
</reference>
<evidence type="ECO:0000256" key="1">
    <source>
        <dbReference type="SAM" id="MobiDB-lite"/>
    </source>
</evidence>
<evidence type="ECO:0000313" key="2">
    <source>
        <dbReference type="EMBL" id="EUC27759.1"/>
    </source>
</evidence>
<keyword evidence="3" id="KW-1185">Reference proteome</keyword>
<dbReference type="KEGG" id="bze:COCCADRAFT_41597"/>
<dbReference type="RefSeq" id="XP_007717943.1">
    <property type="nucleotide sequence ID" value="XM_007719753.1"/>
</dbReference>